<feature type="modified residue" description="N6-(pyridoxal phosphate)lysine" evidence="4">
    <location>
        <position position="40"/>
    </location>
</feature>
<feature type="active site" description="Proton acceptor; specific for D-alanine" evidence="4">
    <location>
        <position position="40"/>
    </location>
</feature>
<evidence type="ECO:0000313" key="7">
    <source>
        <dbReference type="Proteomes" id="UP001484239"/>
    </source>
</evidence>
<name>A0ABU9EBD6_9BACT</name>
<dbReference type="InterPro" id="IPR011079">
    <property type="entry name" value="Ala_racemase_C"/>
</dbReference>
<dbReference type="SUPFAM" id="SSF50621">
    <property type="entry name" value="Alanine racemase C-terminal domain-like"/>
    <property type="match status" value="1"/>
</dbReference>
<dbReference type="Proteomes" id="UP001484239">
    <property type="component" value="Unassembled WGS sequence"/>
</dbReference>
<dbReference type="SUPFAM" id="SSF51419">
    <property type="entry name" value="PLP-binding barrel"/>
    <property type="match status" value="1"/>
</dbReference>
<dbReference type="PRINTS" id="PR00992">
    <property type="entry name" value="ALARACEMASE"/>
</dbReference>
<evidence type="ECO:0000259" key="5">
    <source>
        <dbReference type="SMART" id="SM01005"/>
    </source>
</evidence>
<dbReference type="EMBL" id="JBBHLI010000009">
    <property type="protein sequence ID" value="MEK9502046.1"/>
    <property type="molecule type" value="Genomic_DNA"/>
</dbReference>
<dbReference type="Gene3D" id="2.40.37.10">
    <property type="entry name" value="Lyase, Ornithine Decarboxylase, Chain A, domain 1"/>
    <property type="match status" value="1"/>
</dbReference>
<dbReference type="PANTHER" id="PTHR30511:SF0">
    <property type="entry name" value="ALANINE RACEMASE, CATABOLIC-RELATED"/>
    <property type="match status" value="1"/>
</dbReference>
<evidence type="ECO:0000313" key="6">
    <source>
        <dbReference type="EMBL" id="MEK9502046.1"/>
    </source>
</evidence>
<dbReference type="PANTHER" id="PTHR30511">
    <property type="entry name" value="ALANINE RACEMASE"/>
    <property type="match status" value="1"/>
</dbReference>
<keyword evidence="7" id="KW-1185">Reference proteome</keyword>
<dbReference type="GO" id="GO:0008784">
    <property type="term" value="F:alanine racemase activity"/>
    <property type="evidence" value="ECO:0007669"/>
    <property type="project" value="UniProtKB-EC"/>
</dbReference>
<comment type="pathway">
    <text evidence="4">Amino-acid biosynthesis; D-alanine biosynthesis; D-alanine from L-alanine: step 1/1.</text>
</comment>
<dbReference type="NCBIfam" id="TIGR00492">
    <property type="entry name" value="alr"/>
    <property type="match status" value="1"/>
</dbReference>
<evidence type="ECO:0000256" key="3">
    <source>
        <dbReference type="ARBA" id="ARBA00023235"/>
    </source>
</evidence>
<dbReference type="CDD" id="cd00430">
    <property type="entry name" value="PLPDE_III_AR"/>
    <property type="match status" value="1"/>
</dbReference>
<comment type="cofactor">
    <cofactor evidence="1 4">
        <name>pyridoxal 5'-phosphate</name>
        <dbReference type="ChEBI" id="CHEBI:597326"/>
    </cofactor>
</comment>
<comment type="function">
    <text evidence="4">Catalyzes the interconversion of L-alanine and D-alanine. May also act on other amino acids.</text>
</comment>
<dbReference type="InterPro" id="IPR029066">
    <property type="entry name" value="PLP-binding_barrel"/>
</dbReference>
<dbReference type="Pfam" id="PF00842">
    <property type="entry name" value="Ala_racemase_C"/>
    <property type="match status" value="1"/>
</dbReference>
<evidence type="ECO:0000256" key="2">
    <source>
        <dbReference type="ARBA" id="ARBA00022898"/>
    </source>
</evidence>
<dbReference type="InterPro" id="IPR009006">
    <property type="entry name" value="Ala_racemase/Decarboxylase_C"/>
</dbReference>
<dbReference type="InterPro" id="IPR000821">
    <property type="entry name" value="Ala_racemase"/>
</dbReference>
<gene>
    <name evidence="6" type="primary">alr</name>
    <name evidence="6" type="ORF">WI372_13720</name>
</gene>
<feature type="active site" description="Proton acceptor; specific for L-alanine" evidence="4">
    <location>
        <position position="264"/>
    </location>
</feature>
<dbReference type="RefSeq" id="WP_405276830.1">
    <property type="nucleotide sequence ID" value="NZ_JBBHLI010000009.1"/>
</dbReference>
<proteinExistence type="inferred from homology"/>
<dbReference type="HAMAP" id="MF_01201">
    <property type="entry name" value="Ala_racemase"/>
    <property type="match status" value="1"/>
</dbReference>
<accession>A0ABU9EBD6</accession>
<feature type="binding site" evidence="4">
    <location>
        <position position="312"/>
    </location>
    <ligand>
        <name>substrate</name>
    </ligand>
</feature>
<comment type="caution">
    <text evidence="6">The sequence shown here is derived from an EMBL/GenBank/DDBJ whole genome shotgun (WGS) entry which is preliminary data.</text>
</comment>
<dbReference type="EC" id="5.1.1.1" evidence="4"/>
<organism evidence="6 7">
    <name type="scientific">Gaopeijia maritima</name>
    <dbReference type="NCBI Taxonomy" id="3119007"/>
    <lineage>
        <taxon>Bacteria</taxon>
        <taxon>Pseudomonadati</taxon>
        <taxon>Gemmatimonadota</taxon>
        <taxon>Longimicrobiia</taxon>
        <taxon>Gaopeijiales</taxon>
        <taxon>Gaopeijiaceae</taxon>
        <taxon>Gaopeijia</taxon>
    </lineage>
</organism>
<dbReference type="Pfam" id="PF01168">
    <property type="entry name" value="Ala_racemase_N"/>
    <property type="match status" value="1"/>
</dbReference>
<feature type="domain" description="Alanine racemase C-terminal" evidence="5">
    <location>
        <begin position="243"/>
        <end position="371"/>
    </location>
</feature>
<evidence type="ECO:0000256" key="4">
    <source>
        <dbReference type="HAMAP-Rule" id="MF_01201"/>
    </source>
</evidence>
<protein>
    <recommendedName>
        <fullName evidence="4">Alanine racemase</fullName>
        <ecNumber evidence="4">5.1.1.1</ecNumber>
    </recommendedName>
</protein>
<comment type="similarity">
    <text evidence="4">Belongs to the alanine racemase family.</text>
</comment>
<dbReference type="Gene3D" id="3.20.20.10">
    <property type="entry name" value="Alanine racemase"/>
    <property type="match status" value="1"/>
</dbReference>
<feature type="binding site" evidence="4">
    <location>
        <position position="138"/>
    </location>
    <ligand>
        <name>substrate</name>
    </ligand>
</feature>
<dbReference type="SMART" id="SM01005">
    <property type="entry name" value="Ala_racemase_C"/>
    <property type="match status" value="1"/>
</dbReference>
<keyword evidence="3 4" id="KW-0413">Isomerase</keyword>
<comment type="catalytic activity">
    <reaction evidence="4">
        <text>L-alanine = D-alanine</text>
        <dbReference type="Rhea" id="RHEA:20249"/>
        <dbReference type="ChEBI" id="CHEBI:57416"/>
        <dbReference type="ChEBI" id="CHEBI:57972"/>
        <dbReference type="EC" id="5.1.1.1"/>
    </reaction>
</comment>
<evidence type="ECO:0000256" key="1">
    <source>
        <dbReference type="ARBA" id="ARBA00001933"/>
    </source>
</evidence>
<reference evidence="6 7" key="1">
    <citation type="submission" date="2024-02" db="EMBL/GenBank/DDBJ databases">
        <title>A novel Gemmatimonadota bacterium.</title>
        <authorList>
            <person name="Du Z.-J."/>
            <person name="Ye Y.-Q."/>
        </authorList>
    </citation>
    <scope>NUCLEOTIDE SEQUENCE [LARGE SCALE GENOMIC DNA]</scope>
    <source>
        <strain evidence="6 7">DH-20</strain>
    </source>
</reference>
<keyword evidence="2 4" id="KW-0663">Pyridoxal phosphate</keyword>
<dbReference type="InterPro" id="IPR001608">
    <property type="entry name" value="Ala_racemase_N"/>
</dbReference>
<sequence>MQSPLRTRAWIDVRAPALRRNFRRVAEAMGPDPWVLPMVKADAYGLGAPEVVRVLRAEGPAGWGVATVEEGVALRQGGASEPIVVFTPALPADFERVAAHDLEVAVSDPRLLDRLSAVGRACGRPVGVHLEVDTGMGRAGVRPEQLDALAGALRPLRESDGLRWVGMFTHLHSADEAGGPGVGAQLEGLRSAARALEPPPSVRVHAANSAGAFRLGAEAGGARPGIFLYGGRVGPDQPEPEAVVAVRARVVRVVDAAPGATLGYGATHRADGPERWATLAIGYGDGLPRVLGNRGEALIAGRRVPIIGRVSMDVTVVNISGVPGVEAGNAATLVGRDGGEELLLDEVAEAAGTISYEILTGLAPRLPRIWTEAE</sequence>